<feature type="domain" description="DUF357" evidence="1">
    <location>
        <begin position="18"/>
        <end position="75"/>
    </location>
</feature>
<dbReference type="AlphaFoldDB" id="A0A5Q0UGV0"/>
<evidence type="ECO:0000313" key="2">
    <source>
        <dbReference type="EMBL" id="QGA80814.1"/>
    </source>
</evidence>
<dbReference type="Proteomes" id="UP000377803">
    <property type="component" value="Chromosome"/>
</dbReference>
<evidence type="ECO:0000259" key="1">
    <source>
        <dbReference type="Pfam" id="PF04010"/>
    </source>
</evidence>
<accession>A0A5Q0UGV0</accession>
<dbReference type="Gene3D" id="1.20.1270.90">
    <property type="entry name" value="AF1782-like"/>
    <property type="match status" value="1"/>
</dbReference>
<dbReference type="InterPro" id="IPR023140">
    <property type="entry name" value="DUF357"/>
</dbReference>
<dbReference type="KEGG" id="ncon:LC1Nh_0932"/>
<dbReference type="GeneID" id="42365323"/>
<evidence type="ECO:0000313" key="3">
    <source>
        <dbReference type="Proteomes" id="UP000377803"/>
    </source>
</evidence>
<dbReference type="EMBL" id="CP040089">
    <property type="protein sequence ID" value="QGA80814.1"/>
    <property type="molecule type" value="Genomic_DNA"/>
</dbReference>
<gene>
    <name evidence="2" type="ORF">LC1Nh_0932</name>
</gene>
<dbReference type="OrthoDB" id="148073at2157"/>
<protein>
    <recommendedName>
        <fullName evidence="1">DUF357 domain-containing protein</fullName>
    </recommendedName>
</protein>
<reference evidence="3" key="1">
    <citation type="submission" date="2019-05" db="EMBL/GenBank/DDBJ databases">
        <title>Candidatus Nanohalobium constans, a novel model system to study the DPANN nano-sized archaea: genomic and physiological characterization of a nanoarchaeon co-cultured with its chitinotrophic host.</title>
        <authorList>
            <person name="La Cono V."/>
            <person name="Arcadi E."/>
            <person name="Crisafi F."/>
            <person name="Denaro R."/>
            <person name="La Spada G."/>
            <person name="Messina E."/>
            <person name="Smedile F."/>
            <person name="Toshchakov S.V."/>
            <person name="Shevchenko M.A."/>
            <person name="Golyshin P.N."/>
            <person name="Golyshina O.V."/>
            <person name="Ferrer M."/>
            <person name="Rohde M."/>
            <person name="Mushegian A."/>
            <person name="Sorokin D.Y."/>
            <person name="Giuliano L."/>
            <person name="Yakimov M.M."/>
        </authorList>
    </citation>
    <scope>NUCLEOTIDE SEQUENCE [LARGE SCALE GENOMIC DNA]</scope>
    <source>
        <strain evidence="3">LC1Nh</strain>
    </source>
</reference>
<dbReference type="RefSeq" id="WP_153550556.1">
    <property type="nucleotide sequence ID" value="NZ_CP040089.1"/>
</dbReference>
<organism evidence="2 3">
    <name type="scientific">Candidatus Nanohalobium constans</name>
    <dbReference type="NCBI Taxonomy" id="2565781"/>
    <lineage>
        <taxon>Archaea</taxon>
        <taxon>Candidatus Nanohalarchaeota</taxon>
        <taxon>Candidatus Nanohalobia</taxon>
        <taxon>Candidatus Nanohalobiales</taxon>
        <taxon>Candidatus Nanohalobiaceae</taxon>
        <taxon>Candidatus Nanohalobium</taxon>
    </lineage>
</organism>
<proteinExistence type="predicted"/>
<name>A0A5Q0UGV0_9ARCH</name>
<dbReference type="InterPro" id="IPR036809">
    <property type="entry name" value="AF1782-like_sf"/>
</dbReference>
<dbReference type="SUPFAM" id="SSF158372">
    <property type="entry name" value="AF1782-like"/>
    <property type="match status" value="1"/>
</dbReference>
<keyword evidence="3" id="KW-1185">Reference proteome</keyword>
<dbReference type="Pfam" id="PF04010">
    <property type="entry name" value="DUF357"/>
    <property type="match status" value="1"/>
</dbReference>
<sequence>MNKTQEKLKEETEKWLEKLDDRLEGKDKDVEQMENVLAYRDDTIHFLEEEDYIRAWEAVIYAWGILETLERLGRFEETE</sequence>